<name>A0ABY5HYV7_9FIRM</name>
<proteinExistence type="predicted"/>
<keyword evidence="2" id="KW-1185">Reference proteome</keyword>
<dbReference type="EMBL" id="CP101620">
    <property type="protein sequence ID" value="UTY38277.1"/>
    <property type="molecule type" value="Genomic_DNA"/>
</dbReference>
<protein>
    <submittedName>
        <fullName evidence="1">Uncharacterized protein</fullName>
    </submittedName>
</protein>
<dbReference type="Proteomes" id="UP001060112">
    <property type="component" value="Chromosome"/>
</dbReference>
<evidence type="ECO:0000313" key="1">
    <source>
        <dbReference type="EMBL" id="UTY38277.1"/>
    </source>
</evidence>
<dbReference type="RefSeq" id="WP_290138514.1">
    <property type="nucleotide sequence ID" value="NZ_CP101620.1"/>
</dbReference>
<organism evidence="1 2">
    <name type="scientific">Allocoprobacillus halotolerans</name>
    <dbReference type="NCBI Taxonomy" id="2944914"/>
    <lineage>
        <taxon>Bacteria</taxon>
        <taxon>Bacillati</taxon>
        <taxon>Bacillota</taxon>
        <taxon>Erysipelotrichia</taxon>
        <taxon>Erysipelotrichales</taxon>
        <taxon>Erysipelotrichaceae</taxon>
        <taxon>Allocoprobacillus</taxon>
    </lineage>
</organism>
<accession>A0ABY5HYV7</accession>
<reference evidence="1" key="1">
    <citation type="submission" date="2022-07" db="EMBL/GenBank/DDBJ databases">
        <title>Faecal culturing of patients with breast cancer.</title>
        <authorList>
            <person name="Teng N.M.Y."/>
            <person name="Kiu R."/>
            <person name="Evans R."/>
            <person name="Baker D.J."/>
            <person name="Zenner C."/>
            <person name="Robinson S.D."/>
            <person name="Hall L.J."/>
        </authorList>
    </citation>
    <scope>NUCLEOTIDE SEQUENCE</scope>
    <source>
        <strain evidence="1">LH1062</strain>
    </source>
</reference>
<gene>
    <name evidence="1" type="ORF">NMU03_11385</name>
</gene>
<evidence type="ECO:0000313" key="2">
    <source>
        <dbReference type="Proteomes" id="UP001060112"/>
    </source>
</evidence>
<sequence>MLVKEIVEILNAKEVYIANQDIYEKNYDKAFATDLMSDALAMLKDEVEDLLF</sequence>